<name>E4WUV3_OIKDI</name>
<feature type="compositionally biased region" description="Low complexity" evidence="1">
    <location>
        <begin position="154"/>
        <end position="167"/>
    </location>
</feature>
<evidence type="ECO:0000313" key="2">
    <source>
        <dbReference type="EMBL" id="CBY21634.1"/>
    </source>
</evidence>
<feature type="compositionally biased region" description="Acidic residues" evidence="1">
    <location>
        <begin position="276"/>
        <end position="288"/>
    </location>
</feature>
<gene>
    <name evidence="2" type="ORF">GSOID_T00009407001</name>
</gene>
<keyword evidence="3" id="KW-1185">Reference proteome</keyword>
<reference evidence="2" key="1">
    <citation type="journal article" date="2010" name="Science">
        <title>Plasticity of animal genome architecture unmasked by rapid evolution of a pelagic tunicate.</title>
        <authorList>
            <person name="Denoeud F."/>
            <person name="Henriet S."/>
            <person name="Mungpakdee S."/>
            <person name="Aury J.M."/>
            <person name="Da Silva C."/>
            <person name="Brinkmann H."/>
            <person name="Mikhaleva J."/>
            <person name="Olsen L.C."/>
            <person name="Jubin C."/>
            <person name="Canestro C."/>
            <person name="Bouquet J.M."/>
            <person name="Danks G."/>
            <person name="Poulain J."/>
            <person name="Campsteijn C."/>
            <person name="Adamski M."/>
            <person name="Cross I."/>
            <person name="Yadetie F."/>
            <person name="Muffato M."/>
            <person name="Louis A."/>
            <person name="Butcher S."/>
            <person name="Tsagkogeorga G."/>
            <person name="Konrad A."/>
            <person name="Singh S."/>
            <person name="Jensen M.F."/>
            <person name="Cong E.H."/>
            <person name="Eikeseth-Otteraa H."/>
            <person name="Noel B."/>
            <person name="Anthouard V."/>
            <person name="Porcel B.M."/>
            <person name="Kachouri-Lafond R."/>
            <person name="Nishino A."/>
            <person name="Ugolini M."/>
            <person name="Chourrout P."/>
            <person name="Nishida H."/>
            <person name="Aasland R."/>
            <person name="Huzurbazar S."/>
            <person name="Westhof E."/>
            <person name="Delsuc F."/>
            <person name="Lehrach H."/>
            <person name="Reinhardt R."/>
            <person name="Weissenbach J."/>
            <person name="Roy S.W."/>
            <person name="Artiguenave F."/>
            <person name="Postlethwait J.H."/>
            <person name="Manak J.R."/>
            <person name="Thompson E.M."/>
            <person name="Jaillon O."/>
            <person name="Du Pasquier L."/>
            <person name="Boudinot P."/>
            <person name="Liberles D.A."/>
            <person name="Volff J.N."/>
            <person name="Philippe H."/>
            <person name="Lenhard B."/>
            <person name="Roest Crollius H."/>
            <person name="Wincker P."/>
            <person name="Chourrout D."/>
        </authorList>
    </citation>
    <scope>NUCLEOTIDE SEQUENCE [LARGE SCALE GENOMIC DNA]</scope>
</reference>
<feature type="region of interest" description="Disordered" evidence="1">
    <location>
        <begin position="142"/>
        <end position="190"/>
    </location>
</feature>
<proteinExistence type="predicted"/>
<dbReference type="Proteomes" id="UP000001307">
    <property type="component" value="Unassembled WGS sequence"/>
</dbReference>
<feature type="compositionally biased region" description="Polar residues" evidence="1">
    <location>
        <begin position="168"/>
        <end position="183"/>
    </location>
</feature>
<feature type="compositionally biased region" description="Low complexity" evidence="1">
    <location>
        <begin position="264"/>
        <end position="273"/>
    </location>
</feature>
<evidence type="ECO:0000313" key="3">
    <source>
        <dbReference type="Proteomes" id="UP000001307"/>
    </source>
</evidence>
<evidence type="ECO:0000256" key="1">
    <source>
        <dbReference type="SAM" id="MobiDB-lite"/>
    </source>
</evidence>
<feature type="region of interest" description="Disordered" evidence="1">
    <location>
        <begin position="260"/>
        <end position="288"/>
    </location>
</feature>
<dbReference type="AlphaFoldDB" id="E4WUV3"/>
<accession>E4WUV3</accession>
<dbReference type="OrthoDB" id="10398304at2759"/>
<dbReference type="InParanoid" id="E4WUV3"/>
<organism evidence="2">
    <name type="scientific">Oikopleura dioica</name>
    <name type="common">Tunicate</name>
    <dbReference type="NCBI Taxonomy" id="34765"/>
    <lineage>
        <taxon>Eukaryota</taxon>
        <taxon>Metazoa</taxon>
        <taxon>Chordata</taxon>
        <taxon>Tunicata</taxon>
        <taxon>Appendicularia</taxon>
        <taxon>Copelata</taxon>
        <taxon>Oikopleuridae</taxon>
        <taxon>Oikopleura</taxon>
    </lineage>
</organism>
<protein>
    <submittedName>
        <fullName evidence="2">Uncharacterized protein</fullName>
    </submittedName>
</protein>
<dbReference type="EMBL" id="FN653017">
    <property type="protein sequence ID" value="CBY21634.1"/>
    <property type="molecule type" value="Genomic_DNA"/>
</dbReference>
<sequence length="288" mass="32737">MMIDSELRDAEASAIVAAAKTEDGYQCRWCRRNLQQPSGLMRHRAYCSWNPSLRDWDKDVLVNTVKQEPASPSSPSPSPDRHQCEWCNRFFQNQKGVLRHKTYCAWNPLRLRALKEDRARVREQKAALKSQRNFRTACRQAFSSLNSPSPPNSSLPTSPLSSADSTPVSPRSPFNFSSGQMTPRSREESNPFTFNQAKHLSRARHPYKPEATAMPVHVSVITSFDLDCNCGCSKHPHAHHHNQHEQQFLQARAFVTNQLRKSSIESPSSSPQSAMIEEDYDEEIDVES</sequence>